<name>A0A2C9W0X6_MANES</name>
<gene>
    <name evidence="1" type="ORF">MANES_04G016400</name>
</gene>
<accession>A0A2C9W0X6</accession>
<dbReference type="EMBL" id="CM004390">
    <property type="protein sequence ID" value="OAY51557.1"/>
    <property type="molecule type" value="Genomic_DNA"/>
</dbReference>
<dbReference type="AlphaFoldDB" id="A0A2C9W0X6"/>
<reference evidence="1" key="1">
    <citation type="submission" date="2016-02" db="EMBL/GenBank/DDBJ databases">
        <title>WGS assembly of Manihot esculenta.</title>
        <authorList>
            <person name="Bredeson J.V."/>
            <person name="Prochnik S.E."/>
            <person name="Lyons J.B."/>
            <person name="Schmutz J."/>
            <person name="Grimwood J."/>
            <person name="Vrebalov J."/>
            <person name="Bart R.S."/>
            <person name="Amuge T."/>
            <person name="Ferguson M.E."/>
            <person name="Green R."/>
            <person name="Putnam N."/>
            <person name="Stites J."/>
            <person name="Rounsley S."/>
            <person name="Rokhsar D.S."/>
        </authorList>
    </citation>
    <scope>NUCLEOTIDE SEQUENCE [LARGE SCALE GENOMIC DNA]</scope>
    <source>
        <tissue evidence="1">Leaf</tissue>
    </source>
</reference>
<evidence type="ECO:0000313" key="1">
    <source>
        <dbReference type="EMBL" id="OAY51557.1"/>
    </source>
</evidence>
<protein>
    <submittedName>
        <fullName evidence="1">Uncharacterized protein</fullName>
    </submittedName>
</protein>
<proteinExistence type="predicted"/>
<organism evidence="1">
    <name type="scientific">Manihot esculenta</name>
    <name type="common">Cassava</name>
    <name type="synonym">Jatropha manihot</name>
    <dbReference type="NCBI Taxonomy" id="3983"/>
    <lineage>
        <taxon>Eukaryota</taxon>
        <taxon>Viridiplantae</taxon>
        <taxon>Streptophyta</taxon>
        <taxon>Embryophyta</taxon>
        <taxon>Tracheophyta</taxon>
        <taxon>Spermatophyta</taxon>
        <taxon>Magnoliopsida</taxon>
        <taxon>eudicotyledons</taxon>
        <taxon>Gunneridae</taxon>
        <taxon>Pentapetalae</taxon>
        <taxon>rosids</taxon>
        <taxon>fabids</taxon>
        <taxon>Malpighiales</taxon>
        <taxon>Euphorbiaceae</taxon>
        <taxon>Crotonoideae</taxon>
        <taxon>Manihoteae</taxon>
        <taxon>Manihot</taxon>
    </lineage>
</organism>
<sequence>MQSQKPTEYKTLSGQITGLIQTHHIGGTTRKIAFNTEKRGTATTKKALGSLTQCHLTGHCFQQ</sequence>